<evidence type="ECO:0000313" key="4">
    <source>
        <dbReference type="EMBL" id="SDW25934.1"/>
    </source>
</evidence>
<dbReference type="EMBL" id="FNNQ01000002">
    <property type="protein sequence ID" value="SDW25934.1"/>
    <property type="molecule type" value="Genomic_DNA"/>
</dbReference>
<feature type="transmembrane region" description="Helical" evidence="2">
    <location>
        <begin position="185"/>
        <end position="208"/>
    </location>
</feature>
<evidence type="ECO:0000313" key="5">
    <source>
        <dbReference type="Proteomes" id="UP000198534"/>
    </source>
</evidence>
<dbReference type="Pfam" id="PF01478">
    <property type="entry name" value="Peptidase_A24"/>
    <property type="match status" value="1"/>
</dbReference>
<dbReference type="AlphaFoldDB" id="A0A1H2S443"/>
<comment type="similarity">
    <text evidence="1">Belongs to the peptidase A24 family.</text>
</comment>
<feature type="transmembrane region" description="Helical" evidence="2">
    <location>
        <begin position="109"/>
        <end position="128"/>
    </location>
</feature>
<keyword evidence="5" id="KW-1185">Reference proteome</keyword>
<protein>
    <submittedName>
        <fullName evidence="4">Leader peptidase (Prepilin peptidase) / N-methyltransferase</fullName>
    </submittedName>
</protein>
<feature type="transmembrane region" description="Helical" evidence="2">
    <location>
        <begin position="140"/>
        <end position="173"/>
    </location>
</feature>
<dbReference type="Proteomes" id="UP000198534">
    <property type="component" value="Unassembled WGS sequence"/>
</dbReference>
<feature type="transmembrane region" description="Helical" evidence="2">
    <location>
        <begin position="86"/>
        <end position="103"/>
    </location>
</feature>
<reference evidence="4 5" key="1">
    <citation type="submission" date="2016-10" db="EMBL/GenBank/DDBJ databases">
        <authorList>
            <person name="de Groot N.N."/>
        </authorList>
    </citation>
    <scope>NUCLEOTIDE SEQUENCE [LARGE SCALE GENOMIC DNA]</scope>
    <source>
        <strain evidence="4 5">DSM 45610</strain>
    </source>
</reference>
<keyword evidence="4" id="KW-0808">Transferase</keyword>
<dbReference type="GO" id="GO:0006465">
    <property type="term" value="P:signal peptide processing"/>
    <property type="evidence" value="ECO:0007669"/>
    <property type="project" value="TreeGrafter"/>
</dbReference>
<feature type="domain" description="Prepilin type IV endopeptidase peptidase" evidence="3">
    <location>
        <begin position="68"/>
        <end position="167"/>
    </location>
</feature>
<dbReference type="InterPro" id="IPR050882">
    <property type="entry name" value="Prepilin_peptidase/N-MTase"/>
</dbReference>
<dbReference type="OrthoDB" id="9789291at2"/>
<dbReference type="GO" id="GO:0032259">
    <property type="term" value="P:methylation"/>
    <property type="evidence" value="ECO:0007669"/>
    <property type="project" value="UniProtKB-KW"/>
</dbReference>
<dbReference type="PANTHER" id="PTHR30487">
    <property type="entry name" value="TYPE 4 PREPILIN-LIKE PROTEINS LEADER PEPTIDE-PROCESSING ENZYME"/>
    <property type="match status" value="1"/>
</dbReference>
<dbReference type="InterPro" id="IPR000045">
    <property type="entry name" value="Prepilin_IV_endopep_pep"/>
</dbReference>
<sequence length="212" mass="22353">MSEVLWSFILGWILGWWLDKIAVFVLGSRGKHSSSLLCSWLSMLYMAVSFAGVSWMTSDIWDQITGSLLFLVLGVALWTDLSTRLIPDRLTLPAGGIFLLLGLVKGDGWISLIGFFVCGGLLLLIALLSQGGMGGGDMKLAAAAGAALGWPTAIAGLIGGIFLGGVAGGILLLTGKAGRGFALPFAPFLLIGFGGGFFVGDWLIQWYLSFFA</sequence>
<keyword evidence="2" id="KW-0472">Membrane</keyword>
<dbReference type="GO" id="GO:0005886">
    <property type="term" value="C:plasma membrane"/>
    <property type="evidence" value="ECO:0007669"/>
    <property type="project" value="TreeGrafter"/>
</dbReference>
<organism evidence="4 5">
    <name type="scientific">Marininema mesophilum</name>
    <dbReference type="NCBI Taxonomy" id="1048340"/>
    <lineage>
        <taxon>Bacteria</taxon>
        <taxon>Bacillati</taxon>
        <taxon>Bacillota</taxon>
        <taxon>Bacilli</taxon>
        <taxon>Bacillales</taxon>
        <taxon>Thermoactinomycetaceae</taxon>
        <taxon>Marininema</taxon>
    </lineage>
</organism>
<evidence type="ECO:0000256" key="1">
    <source>
        <dbReference type="ARBA" id="ARBA00005801"/>
    </source>
</evidence>
<keyword evidence="2" id="KW-0812">Transmembrane</keyword>
<accession>A0A1H2S443</accession>
<feature type="transmembrane region" description="Helical" evidence="2">
    <location>
        <begin position="6"/>
        <end position="27"/>
    </location>
</feature>
<dbReference type="PANTHER" id="PTHR30487:SF0">
    <property type="entry name" value="PREPILIN LEADER PEPTIDASE_N-METHYLTRANSFERASE-RELATED"/>
    <property type="match status" value="1"/>
</dbReference>
<dbReference type="Gene3D" id="1.20.120.1220">
    <property type="match status" value="1"/>
</dbReference>
<evidence type="ECO:0000259" key="3">
    <source>
        <dbReference type="Pfam" id="PF01478"/>
    </source>
</evidence>
<gene>
    <name evidence="4" type="ORF">SAMN05444487_10284</name>
</gene>
<dbReference type="STRING" id="1048340.SAMN05444487_10284"/>
<keyword evidence="4" id="KW-0489">Methyltransferase</keyword>
<keyword evidence="2" id="KW-1133">Transmembrane helix</keyword>
<feature type="transmembrane region" description="Helical" evidence="2">
    <location>
        <begin position="34"/>
        <end position="54"/>
    </location>
</feature>
<proteinExistence type="inferred from homology"/>
<dbReference type="GO" id="GO:0008168">
    <property type="term" value="F:methyltransferase activity"/>
    <property type="evidence" value="ECO:0007669"/>
    <property type="project" value="UniProtKB-KW"/>
</dbReference>
<name>A0A1H2S443_9BACL</name>
<dbReference type="GO" id="GO:0004190">
    <property type="term" value="F:aspartic-type endopeptidase activity"/>
    <property type="evidence" value="ECO:0007669"/>
    <property type="project" value="InterPro"/>
</dbReference>
<evidence type="ECO:0000256" key="2">
    <source>
        <dbReference type="SAM" id="Phobius"/>
    </source>
</evidence>